<comment type="caution">
    <text evidence="8">The sequence shown here is derived from an EMBL/GenBank/DDBJ whole genome shotgun (WGS) entry which is preliminary data.</text>
</comment>
<evidence type="ECO:0000256" key="4">
    <source>
        <dbReference type="ARBA" id="ARBA00023212"/>
    </source>
</evidence>
<dbReference type="PANTHER" id="PTHR47968:SF65">
    <property type="entry name" value="KINESIN MOTOR DOMAIN-CONTAINING PROTEIN"/>
    <property type="match status" value="1"/>
</dbReference>
<reference evidence="8" key="1">
    <citation type="journal article" date="2020" name="Cell">
        <title>Large-Scale Comparative Analyses of Tick Genomes Elucidate Their Genetic Diversity and Vector Capacities.</title>
        <authorList>
            <consortium name="Tick Genome and Microbiome Consortium (TIGMIC)"/>
            <person name="Jia N."/>
            <person name="Wang J."/>
            <person name="Shi W."/>
            <person name="Du L."/>
            <person name="Sun Y."/>
            <person name="Zhan W."/>
            <person name="Jiang J.F."/>
            <person name="Wang Q."/>
            <person name="Zhang B."/>
            <person name="Ji P."/>
            <person name="Bell-Sakyi L."/>
            <person name="Cui X.M."/>
            <person name="Yuan T.T."/>
            <person name="Jiang B.G."/>
            <person name="Yang W.F."/>
            <person name="Lam T.T."/>
            <person name="Chang Q.C."/>
            <person name="Ding S.J."/>
            <person name="Wang X.J."/>
            <person name="Zhu J.G."/>
            <person name="Ruan X.D."/>
            <person name="Zhao L."/>
            <person name="Wei J.T."/>
            <person name="Ye R.Z."/>
            <person name="Que T.C."/>
            <person name="Du C.H."/>
            <person name="Zhou Y.H."/>
            <person name="Cheng J.X."/>
            <person name="Dai P.F."/>
            <person name="Guo W.B."/>
            <person name="Han X.H."/>
            <person name="Huang E.J."/>
            <person name="Li L.F."/>
            <person name="Wei W."/>
            <person name="Gao Y.C."/>
            <person name="Liu J.Z."/>
            <person name="Shao H.Z."/>
            <person name="Wang X."/>
            <person name="Wang C.C."/>
            <person name="Yang T.C."/>
            <person name="Huo Q.B."/>
            <person name="Li W."/>
            <person name="Chen H.Y."/>
            <person name="Chen S.E."/>
            <person name="Zhou L.G."/>
            <person name="Ni X.B."/>
            <person name="Tian J.H."/>
            <person name="Sheng Y."/>
            <person name="Liu T."/>
            <person name="Pan Y.S."/>
            <person name="Xia L.Y."/>
            <person name="Li J."/>
            <person name="Zhao F."/>
            <person name="Cao W.C."/>
        </authorList>
    </citation>
    <scope>NUCLEOTIDE SEQUENCE</scope>
    <source>
        <strain evidence="8">Rmic-2018</strain>
    </source>
</reference>
<evidence type="ECO:0000256" key="5">
    <source>
        <dbReference type="PROSITE-ProRule" id="PRU00283"/>
    </source>
</evidence>
<dbReference type="EMBL" id="JABSTU010006887">
    <property type="protein sequence ID" value="KAH7931622.1"/>
    <property type="molecule type" value="Genomic_DNA"/>
</dbReference>
<feature type="binding site" evidence="5">
    <location>
        <begin position="171"/>
        <end position="178"/>
    </location>
    <ligand>
        <name>ATP</name>
        <dbReference type="ChEBI" id="CHEBI:30616"/>
    </ligand>
</feature>
<accession>A0A9J6CSK3</accession>
<name>A0A9J6CSK3_RHIMP</name>
<evidence type="ECO:0000256" key="3">
    <source>
        <dbReference type="ARBA" id="ARBA00022840"/>
    </source>
</evidence>
<dbReference type="PROSITE" id="PS50067">
    <property type="entry name" value="KINESIN_MOTOR_2"/>
    <property type="match status" value="1"/>
</dbReference>
<keyword evidence="9" id="KW-1185">Reference proteome</keyword>
<dbReference type="AlphaFoldDB" id="A0A9J6CSK3"/>
<dbReference type="GO" id="GO:0015630">
    <property type="term" value="C:microtubule cytoskeleton"/>
    <property type="evidence" value="ECO:0007669"/>
    <property type="project" value="UniProtKB-ARBA"/>
</dbReference>
<evidence type="ECO:0000256" key="6">
    <source>
        <dbReference type="SAM" id="MobiDB-lite"/>
    </source>
</evidence>
<feature type="region of interest" description="Disordered" evidence="6">
    <location>
        <begin position="36"/>
        <end position="74"/>
    </location>
</feature>
<dbReference type="InterPro" id="IPR027640">
    <property type="entry name" value="Kinesin-like_fam"/>
</dbReference>
<organism evidence="8 9">
    <name type="scientific">Rhipicephalus microplus</name>
    <name type="common">Cattle tick</name>
    <name type="synonym">Boophilus microplus</name>
    <dbReference type="NCBI Taxonomy" id="6941"/>
    <lineage>
        <taxon>Eukaryota</taxon>
        <taxon>Metazoa</taxon>
        <taxon>Ecdysozoa</taxon>
        <taxon>Arthropoda</taxon>
        <taxon>Chelicerata</taxon>
        <taxon>Arachnida</taxon>
        <taxon>Acari</taxon>
        <taxon>Parasitiformes</taxon>
        <taxon>Ixodida</taxon>
        <taxon>Ixodoidea</taxon>
        <taxon>Ixodidae</taxon>
        <taxon>Rhipicephalinae</taxon>
        <taxon>Rhipicephalus</taxon>
        <taxon>Boophilus</taxon>
    </lineage>
</organism>
<dbReference type="GO" id="GO:0007018">
    <property type="term" value="P:microtubule-based movement"/>
    <property type="evidence" value="ECO:0007669"/>
    <property type="project" value="InterPro"/>
</dbReference>
<dbReference type="InterPro" id="IPR036961">
    <property type="entry name" value="Kinesin_motor_dom_sf"/>
</dbReference>
<dbReference type="SUPFAM" id="SSF52540">
    <property type="entry name" value="P-loop containing nucleoside triphosphate hydrolases"/>
    <property type="match status" value="1"/>
</dbReference>
<dbReference type="VEuPathDB" id="VectorBase:LOC119187221"/>
<proteinExistence type="inferred from homology"/>
<evidence type="ECO:0000259" key="7">
    <source>
        <dbReference type="PROSITE" id="PS50067"/>
    </source>
</evidence>
<dbReference type="InterPro" id="IPR001752">
    <property type="entry name" value="Kinesin_motor_dom"/>
</dbReference>
<dbReference type="GO" id="GO:0008017">
    <property type="term" value="F:microtubule binding"/>
    <property type="evidence" value="ECO:0007669"/>
    <property type="project" value="InterPro"/>
</dbReference>
<keyword evidence="5" id="KW-0505">Motor protein</keyword>
<comment type="subcellular location">
    <subcellularLocation>
        <location evidence="1">Cytoplasm</location>
        <location evidence="1">Cytoskeleton</location>
    </subcellularLocation>
</comment>
<keyword evidence="4" id="KW-0206">Cytoskeleton</keyword>
<dbReference type="GO" id="GO:0005524">
    <property type="term" value="F:ATP binding"/>
    <property type="evidence" value="ECO:0007669"/>
    <property type="project" value="UniProtKB-UniRule"/>
</dbReference>
<dbReference type="Proteomes" id="UP000821866">
    <property type="component" value="Unassembled WGS sequence"/>
</dbReference>
<keyword evidence="2 5" id="KW-0547">Nucleotide-binding</keyword>
<comment type="similarity">
    <text evidence="5">Belongs to the TRAFAC class myosin-kinesin ATPase superfamily. Kinesin family.</text>
</comment>
<dbReference type="PANTHER" id="PTHR47968">
    <property type="entry name" value="CENTROMERE PROTEIN E"/>
    <property type="match status" value="1"/>
</dbReference>
<evidence type="ECO:0000313" key="9">
    <source>
        <dbReference type="Proteomes" id="UP000821866"/>
    </source>
</evidence>
<gene>
    <name evidence="8" type="ORF">HPB51_029790</name>
</gene>
<evidence type="ECO:0000313" key="8">
    <source>
        <dbReference type="EMBL" id="KAH7931622.1"/>
    </source>
</evidence>
<evidence type="ECO:0000256" key="2">
    <source>
        <dbReference type="ARBA" id="ARBA00022741"/>
    </source>
</evidence>
<keyword evidence="3 5" id="KW-0067">ATP-binding</keyword>
<dbReference type="GO" id="GO:0003777">
    <property type="term" value="F:microtubule motor activity"/>
    <property type="evidence" value="ECO:0007669"/>
    <property type="project" value="InterPro"/>
</dbReference>
<feature type="domain" description="Kinesin motor" evidence="7">
    <location>
        <begin position="74"/>
        <end position="246"/>
    </location>
</feature>
<dbReference type="SMART" id="SM00129">
    <property type="entry name" value="KISc"/>
    <property type="match status" value="1"/>
</dbReference>
<sequence length="246" mass="27516">MGKSHEATRQGKIAVADALSSSFLFGGLVNPQFHKTPKRRQWQCQRTVSGLPPTPRSRPRNPTAPDNPPSPGARVNVAVRVRPLSEHESKTSSIIRVVGHNCLVFEVKAEAEPFYSQGQRACGGLVKPNQTFMFDHVFDEDKNNEYIFEHTTKEMPTSFFDGCNIFVFAYGATGAGKTFTILGPEECPGVASLTAIELYWRVDKLRYEVHSCDVVVAYLEVYNEVVRDLLTTRPKASPSQTFQYTR</sequence>
<dbReference type="InterPro" id="IPR027417">
    <property type="entry name" value="P-loop_NTPase"/>
</dbReference>
<evidence type="ECO:0000256" key="1">
    <source>
        <dbReference type="ARBA" id="ARBA00004245"/>
    </source>
</evidence>
<keyword evidence="4" id="KW-0963">Cytoplasm</keyword>
<protein>
    <recommendedName>
        <fullName evidence="7">Kinesin motor domain-containing protein</fullName>
    </recommendedName>
</protein>
<dbReference type="Pfam" id="PF00225">
    <property type="entry name" value="Kinesin"/>
    <property type="match status" value="1"/>
</dbReference>
<reference evidence="8" key="2">
    <citation type="submission" date="2021-09" db="EMBL/GenBank/DDBJ databases">
        <authorList>
            <person name="Jia N."/>
            <person name="Wang J."/>
            <person name="Shi W."/>
            <person name="Du L."/>
            <person name="Sun Y."/>
            <person name="Zhan W."/>
            <person name="Jiang J."/>
            <person name="Wang Q."/>
            <person name="Zhang B."/>
            <person name="Ji P."/>
            <person name="Sakyi L.B."/>
            <person name="Cui X."/>
            <person name="Yuan T."/>
            <person name="Jiang B."/>
            <person name="Yang W."/>
            <person name="Lam T.T.-Y."/>
            <person name="Chang Q."/>
            <person name="Ding S."/>
            <person name="Wang X."/>
            <person name="Zhu J."/>
            <person name="Ruan X."/>
            <person name="Zhao L."/>
            <person name="Wei J."/>
            <person name="Que T."/>
            <person name="Du C."/>
            <person name="Cheng J."/>
            <person name="Dai P."/>
            <person name="Han X."/>
            <person name="Huang E."/>
            <person name="Gao Y."/>
            <person name="Liu J."/>
            <person name="Shao H."/>
            <person name="Ye R."/>
            <person name="Li L."/>
            <person name="Wei W."/>
            <person name="Wang X."/>
            <person name="Wang C."/>
            <person name="Huo Q."/>
            <person name="Li W."/>
            <person name="Guo W."/>
            <person name="Chen H."/>
            <person name="Chen S."/>
            <person name="Zhou L."/>
            <person name="Zhou L."/>
            <person name="Ni X."/>
            <person name="Tian J."/>
            <person name="Zhou Y."/>
            <person name="Sheng Y."/>
            <person name="Liu T."/>
            <person name="Pan Y."/>
            <person name="Xia L."/>
            <person name="Li J."/>
            <person name="Zhao F."/>
            <person name="Cao W."/>
        </authorList>
    </citation>
    <scope>NUCLEOTIDE SEQUENCE</scope>
    <source>
        <strain evidence="8">Rmic-2018</strain>
        <tissue evidence="8">Larvae</tissue>
    </source>
</reference>
<dbReference type="Gene3D" id="3.40.850.10">
    <property type="entry name" value="Kinesin motor domain"/>
    <property type="match status" value="1"/>
</dbReference>